<evidence type="ECO:0000313" key="2">
    <source>
        <dbReference type="EMBL" id="RXW23310.1"/>
    </source>
</evidence>
<feature type="compositionally biased region" description="Polar residues" evidence="1">
    <location>
        <begin position="30"/>
        <end position="40"/>
    </location>
</feature>
<evidence type="ECO:0000313" key="3">
    <source>
        <dbReference type="Proteomes" id="UP000290288"/>
    </source>
</evidence>
<reference evidence="2 3" key="1">
    <citation type="submission" date="2019-01" db="EMBL/GenBank/DDBJ databases">
        <title>Draft genome sequence of Psathyrella aberdarensis IHI B618.</title>
        <authorList>
            <person name="Buettner E."/>
            <person name="Kellner H."/>
        </authorList>
    </citation>
    <scope>NUCLEOTIDE SEQUENCE [LARGE SCALE GENOMIC DNA]</scope>
    <source>
        <strain evidence="2 3">IHI B618</strain>
    </source>
</reference>
<accession>A0A4Q2DS65</accession>
<dbReference type="AlphaFoldDB" id="A0A4Q2DS65"/>
<feature type="compositionally biased region" description="Basic and acidic residues" evidence="1">
    <location>
        <begin position="63"/>
        <end position="78"/>
    </location>
</feature>
<name>A0A4Q2DS65_9AGAR</name>
<proteinExistence type="predicted"/>
<feature type="compositionally biased region" description="Polar residues" evidence="1">
    <location>
        <begin position="7"/>
        <end position="19"/>
    </location>
</feature>
<organism evidence="2 3">
    <name type="scientific">Candolleomyces aberdarensis</name>
    <dbReference type="NCBI Taxonomy" id="2316362"/>
    <lineage>
        <taxon>Eukaryota</taxon>
        <taxon>Fungi</taxon>
        <taxon>Dikarya</taxon>
        <taxon>Basidiomycota</taxon>
        <taxon>Agaricomycotina</taxon>
        <taxon>Agaricomycetes</taxon>
        <taxon>Agaricomycetidae</taxon>
        <taxon>Agaricales</taxon>
        <taxon>Agaricineae</taxon>
        <taxon>Psathyrellaceae</taxon>
        <taxon>Candolleomyces</taxon>
    </lineage>
</organism>
<feature type="region of interest" description="Disordered" evidence="1">
    <location>
        <begin position="1"/>
        <end position="119"/>
    </location>
</feature>
<dbReference type="Proteomes" id="UP000290288">
    <property type="component" value="Unassembled WGS sequence"/>
</dbReference>
<comment type="caution">
    <text evidence="2">The sequence shown here is derived from an EMBL/GenBank/DDBJ whole genome shotgun (WGS) entry which is preliminary data.</text>
</comment>
<keyword evidence="3" id="KW-1185">Reference proteome</keyword>
<gene>
    <name evidence="2" type="ORF">EST38_g2535</name>
</gene>
<feature type="compositionally biased region" description="Basic and acidic residues" evidence="1">
    <location>
        <begin position="86"/>
        <end position="100"/>
    </location>
</feature>
<evidence type="ECO:0000256" key="1">
    <source>
        <dbReference type="SAM" id="MobiDB-lite"/>
    </source>
</evidence>
<feature type="compositionally biased region" description="Low complexity" evidence="1">
    <location>
        <begin position="103"/>
        <end position="118"/>
    </location>
</feature>
<dbReference type="EMBL" id="SDEE01000045">
    <property type="protein sequence ID" value="RXW23310.1"/>
    <property type="molecule type" value="Genomic_DNA"/>
</dbReference>
<sequence>MEEVSTPLLTGNPDESPQSRFYLIELSLELSDSGTDSESGALTDGDADSDEHPGSSLNSVSGKRPDSDLDSVSGKHSDNNLNSGEHCGDIDSVSAEHADSDLSSGNHPDSDSDSNSGSFNMTELVVMGLKDQPDGKHFPLARVSPWKWRIEQFIELPAEVEGIDIVAKSEEGLVVGKDAE</sequence>
<protein>
    <submittedName>
        <fullName evidence="2">Uncharacterized protein</fullName>
    </submittedName>
</protein>